<dbReference type="GO" id="GO:0008168">
    <property type="term" value="F:methyltransferase activity"/>
    <property type="evidence" value="ECO:0007669"/>
    <property type="project" value="UniProtKB-KW"/>
</dbReference>
<reference evidence="9 10" key="1">
    <citation type="submission" date="2018-01" db="EMBL/GenBank/DDBJ databases">
        <title>Whole genome sequencing of Histamine producing bacteria.</title>
        <authorList>
            <person name="Butler K."/>
        </authorList>
    </citation>
    <scope>NUCLEOTIDE SEQUENCE [LARGE SCALE GENOMIC DNA]</scope>
    <source>
        <strain evidence="9 10">ATCC 25521</strain>
    </source>
</reference>
<dbReference type="Gene3D" id="3.40.50.150">
    <property type="entry name" value="Vaccinia Virus protein VP39"/>
    <property type="match status" value="1"/>
</dbReference>
<evidence type="ECO:0000256" key="5">
    <source>
        <dbReference type="ARBA" id="ARBA00022747"/>
    </source>
</evidence>
<keyword evidence="5" id="KW-0680">Restriction system</keyword>
<evidence type="ECO:0000256" key="3">
    <source>
        <dbReference type="ARBA" id="ARBA00022679"/>
    </source>
</evidence>
<dbReference type="EC" id="2.1.1.37" evidence="1"/>
<keyword evidence="10" id="KW-1185">Reference proteome</keyword>
<dbReference type="Gene3D" id="3.90.120.10">
    <property type="entry name" value="DNA Methylase, subunit A, domain 2"/>
    <property type="match status" value="1"/>
</dbReference>
<dbReference type="PROSITE" id="PS51679">
    <property type="entry name" value="SAM_MT_C5"/>
    <property type="match status" value="1"/>
</dbReference>
<dbReference type="PANTHER" id="PTHR10629:SF52">
    <property type="entry name" value="DNA (CYTOSINE-5)-METHYLTRANSFERASE 1"/>
    <property type="match status" value="1"/>
</dbReference>
<dbReference type="PANTHER" id="PTHR10629">
    <property type="entry name" value="CYTOSINE-SPECIFIC METHYLTRANSFERASE"/>
    <property type="match status" value="1"/>
</dbReference>
<dbReference type="RefSeq" id="WP_045064686.1">
    <property type="nucleotide sequence ID" value="NZ_JZSK01000023.1"/>
</dbReference>
<evidence type="ECO:0000256" key="8">
    <source>
        <dbReference type="RuleBase" id="RU000416"/>
    </source>
</evidence>
<comment type="similarity">
    <text evidence="7 8">Belongs to the class I-like SAM-binding methyltransferase superfamily. C5-methyltransferase family.</text>
</comment>
<feature type="active site" evidence="7">
    <location>
        <position position="95"/>
    </location>
</feature>
<accession>A0ABX5GEJ3</accession>
<proteinExistence type="inferred from homology"/>
<dbReference type="Pfam" id="PF00145">
    <property type="entry name" value="DNA_methylase"/>
    <property type="match status" value="1"/>
</dbReference>
<dbReference type="InterPro" id="IPR050390">
    <property type="entry name" value="C5-Methyltransferase"/>
</dbReference>
<dbReference type="PRINTS" id="PR00105">
    <property type="entry name" value="C5METTRFRASE"/>
</dbReference>
<evidence type="ECO:0000256" key="6">
    <source>
        <dbReference type="ARBA" id="ARBA00047422"/>
    </source>
</evidence>
<evidence type="ECO:0000256" key="4">
    <source>
        <dbReference type="ARBA" id="ARBA00022691"/>
    </source>
</evidence>
<keyword evidence="4 7" id="KW-0949">S-adenosyl-L-methionine</keyword>
<dbReference type="InterPro" id="IPR029063">
    <property type="entry name" value="SAM-dependent_MTases_sf"/>
</dbReference>
<dbReference type="EMBL" id="PYOI01000018">
    <property type="protein sequence ID" value="PSV80981.1"/>
    <property type="molecule type" value="Genomic_DNA"/>
</dbReference>
<keyword evidence="2 7" id="KW-0489">Methyltransferase</keyword>
<dbReference type="SUPFAM" id="SSF53335">
    <property type="entry name" value="S-adenosyl-L-methionine-dependent methyltransferases"/>
    <property type="match status" value="1"/>
</dbReference>
<evidence type="ECO:0000313" key="9">
    <source>
        <dbReference type="EMBL" id="PSV80981.1"/>
    </source>
</evidence>
<protein>
    <recommendedName>
        <fullName evidence="1">DNA (cytosine-5-)-methyltransferase</fullName>
        <ecNumber evidence="1">2.1.1.37</ecNumber>
    </recommendedName>
</protein>
<dbReference type="NCBIfam" id="TIGR00675">
    <property type="entry name" value="dcm"/>
    <property type="match status" value="1"/>
</dbReference>
<gene>
    <name evidence="9" type="ORF">CTM94_13055</name>
</gene>
<dbReference type="GO" id="GO:0032259">
    <property type="term" value="P:methylation"/>
    <property type="evidence" value="ECO:0007669"/>
    <property type="project" value="UniProtKB-KW"/>
</dbReference>
<evidence type="ECO:0000313" key="10">
    <source>
        <dbReference type="Proteomes" id="UP000241566"/>
    </source>
</evidence>
<evidence type="ECO:0000256" key="1">
    <source>
        <dbReference type="ARBA" id="ARBA00011975"/>
    </source>
</evidence>
<keyword evidence="3 7" id="KW-0808">Transferase</keyword>
<evidence type="ECO:0000256" key="2">
    <source>
        <dbReference type="ARBA" id="ARBA00022603"/>
    </source>
</evidence>
<comment type="catalytic activity">
    <reaction evidence="6">
        <text>a 2'-deoxycytidine in DNA + S-adenosyl-L-methionine = a 5-methyl-2'-deoxycytidine in DNA + S-adenosyl-L-homocysteine + H(+)</text>
        <dbReference type="Rhea" id="RHEA:13681"/>
        <dbReference type="Rhea" id="RHEA-COMP:11369"/>
        <dbReference type="Rhea" id="RHEA-COMP:11370"/>
        <dbReference type="ChEBI" id="CHEBI:15378"/>
        <dbReference type="ChEBI" id="CHEBI:57856"/>
        <dbReference type="ChEBI" id="CHEBI:59789"/>
        <dbReference type="ChEBI" id="CHEBI:85452"/>
        <dbReference type="ChEBI" id="CHEBI:85454"/>
        <dbReference type="EC" id="2.1.1.37"/>
    </reaction>
</comment>
<sequence>MASIFSFFTGSGFLDLGFEKAGFKTAAVNEYHAPFLNAYKHSRKVMSLPEPMFGHYHCSIEEFINDGKYVDSLKEHLAQLRTDGEMVGFIGGPPCPDFSVGGKNKGQEGENGRLSKTYIDTIIQHRPDFFLFENVKGLWRTKRHREFYEQLKSELRDAGYILTDHLINCIQYGAPQDRDRILMFGIKKEYMSSILDDTSCKNMLLPEALFSWESQMQYDRTEALKQPSWPTTEPFNEGSLTSKPSNILEALTIEYWFKKNDVLNHPNADAFFTPKSEKFKTVDEGDTGKKSFKRLHRWRYSPTAAYGNNEVHLHPYKARRLSAAEALAIQSLPAEFELPATMTLSDKFKTIGNGVPYLAALGVAKTIYEFIDKIK</sequence>
<dbReference type="InterPro" id="IPR001525">
    <property type="entry name" value="C5_MeTfrase"/>
</dbReference>
<comment type="caution">
    <text evidence="9">The sequence shown here is derived from an EMBL/GenBank/DDBJ whole genome shotgun (WGS) entry which is preliminary data.</text>
</comment>
<evidence type="ECO:0000256" key="7">
    <source>
        <dbReference type="PROSITE-ProRule" id="PRU01016"/>
    </source>
</evidence>
<organism evidence="9 10">
    <name type="scientific">Photobacterium leiognathi</name>
    <dbReference type="NCBI Taxonomy" id="553611"/>
    <lineage>
        <taxon>Bacteria</taxon>
        <taxon>Pseudomonadati</taxon>
        <taxon>Pseudomonadota</taxon>
        <taxon>Gammaproteobacteria</taxon>
        <taxon>Vibrionales</taxon>
        <taxon>Vibrionaceae</taxon>
        <taxon>Photobacterium</taxon>
    </lineage>
</organism>
<dbReference type="Proteomes" id="UP000241566">
    <property type="component" value="Unassembled WGS sequence"/>
</dbReference>
<name>A0ABX5GEJ3_PHOLE</name>